<comment type="subcellular location">
    <subcellularLocation>
        <location evidence="1">Membrane</location>
        <topology evidence="1">Multi-pass membrane protein</topology>
    </subcellularLocation>
</comment>
<feature type="transmembrane region" description="Helical" evidence="6">
    <location>
        <begin position="451"/>
        <end position="473"/>
    </location>
</feature>
<accession>A0A087T2U1</accession>
<name>A0A087T2U1_STEMI</name>
<feature type="transmembrane region" description="Helical" evidence="6">
    <location>
        <begin position="55"/>
        <end position="75"/>
    </location>
</feature>
<feature type="transmembrane region" description="Helical" evidence="6">
    <location>
        <begin position="566"/>
        <end position="585"/>
    </location>
</feature>
<dbReference type="OMA" id="QSANIWG"/>
<dbReference type="Pfam" id="PF05978">
    <property type="entry name" value="UNC-93"/>
    <property type="match status" value="2"/>
</dbReference>
<dbReference type="GO" id="GO:0015459">
    <property type="term" value="F:potassium channel regulator activity"/>
    <property type="evidence" value="ECO:0007669"/>
    <property type="project" value="TreeGrafter"/>
</dbReference>
<evidence type="ECO:0000256" key="3">
    <source>
        <dbReference type="ARBA" id="ARBA00022692"/>
    </source>
</evidence>
<keyword evidence="8" id="KW-1185">Reference proteome</keyword>
<gene>
    <name evidence="7" type="ORF">X975_03392</name>
</gene>
<comment type="similarity">
    <text evidence="2">Belongs to the unc-93 family.</text>
</comment>
<sequence>MESSKSAELMINNLKIPSKLRIIKNVSIISFGYALLFTAYNALSMLQSTMNQDEGIGIISQAVTYAAFCISSLLLPKYFITKYGCKLTILISMISYVPYIAANFYPHWITLIPSAISVGLGASLLWSSQCTYFNESSYMYSLHLTESIGQASEEISTSASNNVCHARDSVENLRFQHFANNDNSSKHTPPIKLEMQQLNNKQKEKIFITNESNNYKCNVVNVVSNDLGSTKFSTSKFKPNLSELKRVSDFQSDSVLASTNNGNVFDLTNFKKKQPKRESFLSGSTVTTPNKTKILESTTARFFGFHGLAYQSANIWGNLMSYYVLKPSTEFQNNASNTSFQCGASFCNLKSNSYPEKIMEPSNEMRYLLTGISVTLGLFGIILVLLFLDRLETNKESEFSLFSLIATFKFVKKKESSFLIPISFYIGMEQAFYIGDYTESYIGCAWGTHHVGLVSICYGCTCAVSSTLSGWLVKHVGRMPIILTAATVNVAASIILLLWHPDSAHPEMFFVVAAMWEILTGIIWSQIRAFYGILFKKDEEAAFAGFYLWDSLGCCLAFSYSNYICTSLKIYILLVVSSLGILGYLKTEAMYSRKSEKPDR</sequence>
<dbReference type="PANTHER" id="PTHR19444">
    <property type="entry name" value="UNC-93 RELATED"/>
    <property type="match status" value="1"/>
</dbReference>
<dbReference type="SUPFAM" id="SSF103473">
    <property type="entry name" value="MFS general substrate transporter"/>
    <property type="match status" value="2"/>
</dbReference>
<feature type="transmembrane region" description="Helical" evidence="6">
    <location>
        <begin position="480"/>
        <end position="499"/>
    </location>
</feature>
<feature type="transmembrane region" description="Helical" evidence="6">
    <location>
        <begin position="367"/>
        <end position="388"/>
    </location>
</feature>
<dbReference type="Proteomes" id="UP000054359">
    <property type="component" value="Unassembled WGS sequence"/>
</dbReference>
<evidence type="ECO:0000256" key="2">
    <source>
        <dbReference type="ARBA" id="ARBA00009172"/>
    </source>
</evidence>
<organism evidence="7 8">
    <name type="scientific">Stegodyphus mimosarum</name>
    <name type="common">African social velvet spider</name>
    <dbReference type="NCBI Taxonomy" id="407821"/>
    <lineage>
        <taxon>Eukaryota</taxon>
        <taxon>Metazoa</taxon>
        <taxon>Ecdysozoa</taxon>
        <taxon>Arthropoda</taxon>
        <taxon>Chelicerata</taxon>
        <taxon>Arachnida</taxon>
        <taxon>Araneae</taxon>
        <taxon>Araneomorphae</taxon>
        <taxon>Entelegynae</taxon>
        <taxon>Eresoidea</taxon>
        <taxon>Eresidae</taxon>
        <taxon>Stegodyphus</taxon>
    </lineage>
</organism>
<dbReference type="GO" id="GO:0005886">
    <property type="term" value="C:plasma membrane"/>
    <property type="evidence" value="ECO:0007669"/>
    <property type="project" value="TreeGrafter"/>
</dbReference>
<dbReference type="Gene3D" id="1.20.1250.20">
    <property type="entry name" value="MFS general substrate transporter like domains"/>
    <property type="match status" value="1"/>
</dbReference>
<evidence type="ECO:0000256" key="4">
    <source>
        <dbReference type="ARBA" id="ARBA00022989"/>
    </source>
</evidence>
<feature type="transmembrane region" description="Helical" evidence="6">
    <location>
        <begin position="21"/>
        <end position="43"/>
    </location>
</feature>
<evidence type="ECO:0000256" key="1">
    <source>
        <dbReference type="ARBA" id="ARBA00004141"/>
    </source>
</evidence>
<evidence type="ECO:0000313" key="7">
    <source>
        <dbReference type="EMBL" id="KFM59430.1"/>
    </source>
</evidence>
<dbReference type="STRING" id="407821.A0A087T2U1"/>
<evidence type="ECO:0000256" key="5">
    <source>
        <dbReference type="ARBA" id="ARBA00023136"/>
    </source>
</evidence>
<evidence type="ECO:0000313" key="8">
    <source>
        <dbReference type="Proteomes" id="UP000054359"/>
    </source>
</evidence>
<keyword evidence="4 6" id="KW-1133">Transmembrane helix</keyword>
<keyword evidence="3 6" id="KW-0812">Transmembrane</keyword>
<feature type="transmembrane region" description="Helical" evidence="6">
    <location>
        <begin position="541"/>
        <end position="560"/>
    </location>
</feature>
<dbReference type="InterPro" id="IPR051951">
    <property type="entry name" value="UNC-93_regulatory"/>
</dbReference>
<dbReference type="GO" id="GO:0006937">
    <property type="term" value="P:regulation of muscle contraction"/>
    <property type="evidence" value="ECO:0007669"/>
    <property type="project" value="TreeGrafter"/>
</dbReference>
<protein>
    <submittedName>
        <fullName evidence="7">UNC93-like protein</fullName>
    </submittedName>
</protein>
<feature type="transmembrane region" description="Helical" evidence="6">
    <location>
        <begin position="87"/>
        <end position="105"/>
    </location>
</feature>
<feature type="transmembrane region" description="Helical" evidence="6">
    <location>
        <begin position="511"/>
        <end position="534"/>
    </location>
</feature>
<dbReference type="InterPro" id="IPR036259">
    <property type="entry name" value="MFS_trans_sf"/>
</dbReference>
<keyword evidence="5 6" id="KW-0472">Membrane</keyword>
<dbReference type="GO" id="GO:0043266">
    <property type="term" value="P:regulation of potassium ion transport"/>
    <property type="evidence" value="ECO:0007669"/>
    <property type="project" value="TreeGrafter"/>
</dbReference>
<dbReference type="GO" id="GO:0055120">
    <property type="term" value="C:striated muscle dense body"/>
    <property type="evidence" value="ECO:0007669"/>
    <property type="project" value="TreeGrafter"/>
</dbReference>
<dbReference type="EMBL" id="KK113138">
    <property type="protein sequence ID" value="KFM59430.1"/>
    <property type="molecule type" value="Genomic_DNA"/>
</dbReference>
<dbReference type="InterPro" id="IPR010291">
    <property type="entry name" value="Ion_channel_UNC-93"/>
</dbReference>
<proteinExistence type="inferred from homology"/>
<dbReference type="AlphaFoldDB" id="A0A087T2U1"/>
<evidence type="ECO:0000256" key="6">
    <source>
        <dbReference type="SAM" id="Phobius"/>
    </source>
</evidence>
<dbReference type="OrthoDB" id="78663at2759"/>
<feature type="non-terminal residue" evidence="7">
    <location>
        <position position="600"/>
    </location>
</feature>
<reference evidence="7 8" key="1">
    <citation type="submission" date="2013-11" db="EMBL/GenBank/DDBJ databases">
        <title>Genome sequencing of Stegodyphus mimosarum.</title>
        <authorList>
            <person name="Bechsgaard J."/>
        </authorList>
    </citation>
    <scope>NUCLEOTIDE SEQUENCE [LARGE SCALE GENOMIC DNA]</scope>
</reference>
<dbReference type="PANTHER" id="PTHR19444:SF11">
    <property type="entry name" value="UNC93-LIKE PROTEIN"/>
    <property type="match status" value="1"/>
</dbReference>